<evidence type="ECO:0000256" key="7">
    <source>
        <dbReference type="ARBA" id="ARBA00022741"/>
    </source>
</evidence>
<evidence type="ECO:0000256" key="1">
    <source>
        <dbReference type="ARBA" id="ARBA00000085"/>
    </source>
</evidence>
<evidence type="ECO:0000256" key="4">
    <source>
        <dbReference type="ARBA" id="ARBA00022475"/>
    </source>
</evidence>
<dbReference type="SUPFAM" id="SSF55785">
    <property type="entry name" value="PYP-like sensor domain (PAS domain)"/>
    <property type="match status" value="2"/>
</dbReference>
<dbReference type="FunFam" id="3.30.565.10:FF:000010">
    <property type="entry name" value="Sensor histidine kinase RcsC"/>
    <property type="match status" value="1"/>
</dbReference>
<dbReference type="Gene3D" id="1.10.287.130">
    <property type="match status" value="1"/>
</dbReference>
<evidence type="ECO:0000256" key="14">
    <source>
        <dbReference type="SAM" id="MobiDB-lite"/>
    </source>
</evidence>
<evidence type="ECO:0000256" key="5">
    <source>
        <dbReference type="ARBA" id="ARBA00022553"/>
    </source>
</evidence>
<dbReference type="InterPro" id="IPR003594">
    <property type="entry name" value="HATPase_dom"/>
</dbReference>
<evidence type="ECO:0000256" key="6">
    <source>
        <dbReference type="ARBA" id="ARBA00022692"/>
    </source>
</evidence>
<dbReference type="Gene3D" id="1.20.120.160">
    <property type="entry name" value="HPT domain"/>
    <property type="match status" value="1"/>
</dbReference>
<dbReference type="PROSITE" id="PS50109">
    <property type="entry name" value="HIS_KIN"/>
    <property type="match status" value="1"/>
</dbReference>
<keyword evidence="10" id="KW-0902">Two-component regulatory system</keyword>
<evidence type="ECO:0000259" key="17">
    <source>
        <dbReference type="PROSITE" id="PS50112"/>
    </source>
</evidence>
<evidence type="ECO:0000256" key="10">
    <source>
        <dbReference type="ARBA" id="ARBA00023012"/>
    </source>
</evidence>
<reference evidence="20 21" key="1">
    <citation type="submission" date="2019-11" db="EMBL/GenBank/DDBJ databases">
        <title>Pseudodesulfovibrio alkaliphilus, sp. nov., an alkaliphilic sulfate-reducing bacteria from mud volcano of Taman peninsula, Russia.</title>
        <authorList>
            <person name="Frolova A."/>
            <person name="Merkel A.Y."/>
            <person name="Slobodkin A.I."/>
        </authorList>
    </citation>
    <scope>NUCLEOTIDE SEQUENCE [LARGE SCALE GENOMIC DNA]</scope>
    <source>
        <strain evidence="20 21">F-1</strain>
    </source>
</reference>
<accession>A0A7K1KKF9</accession>
<evidence type="ECO:0000256" key="11">
    <source>
        <dbReference type="ARBA" id="ARBA00023136"/>
    </source>
</evidence>
<dbReference type="PROSITE" id="PS50112">
    <property type="entry name" value="PAS"/>
    <property type="match status" value="1"/>
</dbReference>
<dbReference type="Pfam" id="PF00512">
    <property type="entry name" value="HisKA"/>
    <property type="match status" value="1"/>
</dbReference>
<dbReference type="InterPro" id="IPR000014">
    <property type="entry name" value="PAS"/>
</dbReference>
<dbReference type="CDD" id="cd00088">
    <property type="entry name" value="HPT"/>
    <property type="match status" value="1"/>
</dbReference>
<evidence type="ECO:0000313" key="21">
    <source>
        <dbReference type="Proteomes" id="UP000461162"/>
    </source>
</evidence>
<dbReference type="PROSITE" id="PS50110">
    <property type="entry name" value="RESPONSE_REGULATORY"/>
    <property type="match status" value="1"/>
</dbReference>
<evidence type="ECO:0000259" key="16">
    <source>
        <dbReference type="PROSITE" id="PS50110"/>
    </source>
</evidence>
<dbReference type="SMART" id="SM00091">
    <property type="entry name" value="PAS"/>
    <property type="match status" value="1"/>
</dbReference>
<dbReference type="InterPro" id="IPR005467">
    <property type="entry name" value="His_kinase_dom"/>
</dbReference>
<dbReference type="SMART" id="SM00448">
    <property type="entry name" value="REC"/>
    <property type="match status" value="1"/>
</dbReference>
<dbReference type="InterPro" id="IPR000700">
    <property type="entry name" value="PAS-assoc_C"/>
</dbReference>
<proteinExistence type="predicted"/>
<dbReference type="GO" id="GO:0000155">
    <property type="term" value="F:phosphorelay sensor kinase activity"/>
    <property type="evidence" value="ECO:0007669"/>
    <property type="project" value="InterPro"/>
</dbReference>
<evidence type="ECO:0000259" key="15">
    <source>
        <dbReference type="PROSITE" id="PS50109"/>
    </source>
</evidence>
<feature type="domain" description="Histidine kinase" evidence="15">
    <location>
        <begin position="304"/>
        <end position="530"/>
    </location>
</feature>
<dbReference type="CDD" id="cd17546">
    <property type="entry name" value="REC_hyHK_CKI1_RcsC-like"/>
    <property type="match status" value="1"/>
</dbReference>
<dbReference type="InterPro" id="IPR035965">
    <property type="entry name" value="PAS-like_dom_sf"/>
</dbReference>
<dbReference type="Pfam" id="PF00072">
    <property type="entry name" value="Response_reg"/>
    <property type="match status" value="1"/>
</dbReference>
<comment type="caution">
    <text evidence="20">The sequence shown here is derived from an EMBL/GenBank/DDBJ whole genome shotgun (WGS) entry which is preliminary data.</text>
</comment>
<dbReference type="SUPFAM" id="SSF55874">
    <property type="entry name" value="ATPase domain of HSP90 chaperone/DNA topoisomerase II/histidine kinase"/>
    <property type="match status" value="1"/>
</dbReference>
<protein>
    <recommendedName>
        <fullName evidence="3">histidine kinase</fullName>
        <ecNumber evidence="3">2.7.13.3</ecNumber>
    </recommendedName>
</protein>
<dbReference type="SUPFAM" id="SSF52172">
    <property type="entry name" value="CheY-like"/>
    <property type="match status" value="1"/>
</dbReference>
<feature type="domain" description="HPt" evidence="19">
    <location>
        <begin position="722"/>
        <end position="819"/>
    </location>
</feature>
<dbReference type="AlphaFoldDB" id="A0A7K1KKF9"/>
<keyword evidence="4" id="KW-1003">Cell membrane</keyword>
<evidence type="ECO:0000256" key="12">
    <source>
        <dbReference type="PROSITE-ProRule" id="PRU00110"/>
    </source>
</evidence>
<dbReference type="SMART" id="SM00388">
    <property type="entry name" value="HisKA"/>
    <property type="match status" value="1"/>
</dbReference>
<evidence type="ECO:0000313" key="20">
    <source>
        <dbReference type="EMBL" id="MUM76558.1"/>
    </source>
</evidence>
<dbReference type="InterPro" id="IPR013656">
    <property type="entry name" value="PAS_4"/>
</dbReference>
<dbReference type="PROSITE" id="PS50894">
    <property type="entry name" value="HPT"/>
    <property type="match status" value="1"/>
</dbReference>
<keyword evidence="11" id="KW-0472">Membrane</keyword>
<evidence type="ECO:0000259" key="18">
    <source>
        <dbReference type="PROSITE" id="PS50113"/>
    </source>
</evidence>
<dbReference type="EMBL" id="WODC01000001">
    <property type="protein sequence ID" value="MUM76558.1"/>
    <property type="molecule type" value="Genomic_DNA"/>
</dbReference>
<dbReference type="InterPro" id="IPR004358">
    <property type="entry name" value="Sig_transdc_His_kin-like_C"/>
</dbReference>
<name>A0A7K1KKF9_9BACT</name>
<dbReference type="InterPro" id="IPR036097">
    <property type="entry name" value="HisK_dim/P_sf"/>
</dbReference>
<keyword evidence="7" id="KW-0547">Nucleotide-binding</keyword>
<evidence type="ECO:0000256" key="13">
    <source>
        <dbReference type="PROSITE-ProRule" id="PRU00169"/>
    </source>
</evidence>
<dbReference type="GO" id="GO:0005524">
    <property type="term" value="F:ATP binding"/>
    <property type="evidence" value="ECO:0007669"/>
    <property type="project" value="UniProtKB-KW"/>
</dbReference>
<dbReference type="CDD" id="cd00130">
    <property type="entry name" value="PAS"/>
    <property type="match status" value="1"/>
</dbReference>
<keyword evidence="8" id="KW-0067">ATP-binding</keyword>
<comment type="catalytic activity">
    <reaction evidence="1">
        <text>ATP + protein L-histidine = ADP + protein N-phospho-L-histidine.</text>
        <dbReference type="EC" id="2.7.13.3"/>
    </reaction>
</comment>
<dbReference type="Gene3D" id="3.40.50.2300">
    <property type="match status" value="1"/>
</dbReference>
<evidence type="ECO:0000256" key="9">
    <source>
        <dbReference type="ARBA" id="ARBA00022989"/>
    </source>
</evidence>
<dbReference type="NCBIfam" id="TIGR00229">
    <property type="entry name" value="sensory_box"/>
    <property type="match status" value="1"/>
</dbReference>
<evidence type="ECO:0000256" key="8">
    <source>
        <dbReference type="ARBA" id="ARBA00022840"/>
    </source>
</evidence>
<dbReference type="PANTHER" id="PTHR45339:SF1">
    <property type="entry name" value="HYBRID SIGNAL TRANSDUCTION HISTIDINE KINASE J"/>
    <property type="match status" value="1"/>
</dbReference>
<dbReference type="Pfam" id="PF01627">
    <property type="entry name" value="Hpt"/>
    <property type="match status" value="1"/>
</dbReference>
<feature type="domain" description="PAS" evidence="17">
    <location>
        <begin position="16"/>
        <end position="87"/>
    </location>
</feature>
<dbReference type="SMART" id="SM00387">
    <property type="entry name" value="HATPase_c"/>
    <property type="match status" value="1"/>
</dbReference>
<feature type="domain" description="Response regulatory" evidence="16">
    <location>
        <begin position="553"/>
        <end position="672"/>
    </location>
</feature>
<keyword evidence="21" id="KW-1185">Reference proteome</keyword>
<dbReference type="SUPFAM" id="SSF47226">
    <property type="entry name" value="Histidine-containing phosphotransfer domain, HPT domain"/>
    <property type="match status" value="1"/>
</dbReference>
<evidence type="ECO:0000259" key="19">
    <source>
        <dbReference type="PROSITE" id="PS50894"/>
    </source>
</evidence>
<keyword evidence="6" id="KW-0812">Transmembrane</keyword>
<keyword evidence="5 13" id="KW-0597">Phosphoprotein</keyword>
<keyword evidence="9" id="KW-1133">Transmembrane helix</keyword>
<dbReference type="PRINTS" id="PR00344">
    <property type="entry name" value="BCTRLSENSOR"/>
</dbReference>
<dbReference type="PANTHER" id="PTHR45339">
    <property type="entry name" value="HYBRID SIGNAL TRANSDUCTION HISTIDINE KINASE J"/>
    <property type="match status" value="1"/>
</dbReference>
<feature type="region of interest" description="Disordered" evidence="14">
    <location>
        <begin position="677"/>
        <end position="707"/>
    </location>
</feature>
<dbReference type="Proteomes" id="UP000461162">
    <property type="component" value="Unassembled WGS sequence"/>
</dbReference>
<dbReference type="SUPFAM" id="SSF47384">
    <property type="entry name" value="Homodimeric domain of signal transducing histidine kinase"/>
    <property type="match status" value="1"/>
</dbReference>
<dbReference type="CDD" id="cd00082">
    <property type="entry name" value="HisKA"/>
    <property type="match status" value="1"/>
</dbReference>
<feature type="modified residue" description="4-aspartylphosphate" evidence="13">
    <location>
        <position position="602"/>
    </location>
</feature>
<evidence type="ECO:0000256" key="3">
    <source>
        <dbReference type="ARBA" id="ARBA00012438"/>
    </source>
</evidence>
<dbReference type="InterPro" id="IPR003661">
    <property type="entry name" value="HisK_dim/P_dom"/>
</dbReference>
<dbReference type="InterPro" id="IPR011006">
    <property type="entry name" value="CheY-like_superfamily"/>
</dbReference>
<dbReference type="InterPro" id="IPR036641">
    <property type="entry name" value="HPT_dom_sf"/>
</dbReference>
<evidence type="ECO:0000256" key="2">
    <source>
        <dbReference type="ARBA" id="ARBA00004651"/>
    </source>
</evidence>
<feature type="modified residue" description="Phosphohistidine" evidence="12">
    <location>
        <position position="761"/>
    </location>
</feature>
<dbReference type="Pfam" id="PF08448">
    <property type="entry name" value="PAS_4"/>
    <property type="match status" value="1"/>
</dbReference>
<organism evidence="20 21">
    <name type="scientific">Pseudodesulfovibrio alkaliphilus</name>
    <dbReference type="NCBI Taxonomy" id="2661613"/>
    <lineage>
        <taxon>Bacteria</taxon>
        <taxon>Pseudomonadati</taxon>
        <taxon>Thermodesulfobacteriota</taxon>
        <taxon>Desulfovibrionia</taxon>
        <taxon>Desulfovibrionales</taxon>
        <taxon>Desulfovibrionaceae</taxon>
    </lineage>
</organism>
<dbReference type="InterPro" id="IPR001789">
    <property type="entry name" value="Sig_transdc_resp-reg_receiver"/>
</dbReference>
<dbReference type="Pfam" id="PF02518">
    <property type="entry name" value="HATPase_c"/>
    <property type="match status" value="1"/>
</dbReference>
<feature type="domain" description="PAC" evidence="18">
    <location>
        <begin position="205"/>
        <end position="254"/>
    </location>
</feature>
<dbReference type="Pfam" id="PF13426">
    <property type="entry name" value="PAS_9"/>
    <property type="match status" value="1"/>
</dbReference>
<dbReference type="GO" id="GO:0005886">
    <property type="term" value="C:plasma membrane"/>
    <property type="evidence" value="ECO:0007669"/>
    <property type="project" value="UniProtKB-SubCell"/>
</dbReference>
<dbReference type="EC" id="2.7.13.3" evidence="3"/>
<dbReference type="CDD" id="cd16922">
    <property type="entry name" value="HATPase_EvgS-ArcB-TorS-like"/>
    <property type="match status" value="1"/>
</dbReference>
<dbReference type="InterPro" id="IPR008207">
    <property type="entry name" value="Sig_transdc_His_kin_Hpt_dom"/>
</dbReference>
<comment type="subcellular location">
    <subcellularLocation>
        <location evidence="2">Cell membrane</location>
        <topology evidence="2">Multi-pass membrane protein</topology>
    </subcellularLocation>
</comment>
<gene>
    <name evidence="20" type="ORF">GKC30_02795</name>
</gene>
<dbReference type="InterPro" id="IPR036890">
    <property type="entry name" value="HATPase_C_sf"/>
</dbReference>
<dbReference type="Gene3D" id="3.30.450.20">
    <property type="entry name" value="PAS domain"/>
    <property type="match status" value="2"/>
</dbReference>
<dbReference type="Gene3D" id="3.30.565.10">
    <property type="entry name" value="Histidine kinase-like ATPase, C-terminal domain"/>
    <property type="match status" value="1"/>
</dbReference>
<dbReference type="PROSITE" id="PS50113">
    <property type="entry name" value="PAC"/>
    <property type="match status" value="1"/>
</dbReference>
<sequence length="819" mass="89623">MALPLRPARPTSYVSMDETSRALLESSMESSLIIDVSGYVLAANLMAAKLYGMETVKELEQANIYDLLPRDSADSRRERIAEAIESVRFLRFEEEVGGRSLVHSIVPVTNPWGEVTRLAINTLDLTELRRTDEDLRREQQRQIFFMESLPGIVYHLYPDQSIRYANRYFRKYFGSPKGKKCADALNCANNSCEGCPPMESMGTDRTQEWDWTDARGRTFHLQCSPMTDSSGERMIMVLGIDITDRKRAEDALKIAHDRSEDKVRLRTRELERANAELTSKSTRLVAAMKKADAATRAKSAFLANMSHEIRTPLNAVLGMAELALRVDDPTRKNECLSRVLEAGTSLLTVINDILDFSKIEARKLALERIDFDVREVLRTALDMHRLHAADKGLVLVAEVAGEVPRAIVGDPGRLRQVLVNLVANAVKFTEAGGVTVRIGVAQGRDPAATEESLTLEFAVSDTGIGIPRKKRRAIFKSFLQADDSITRKHGGTGLGLAICKLLVELMGGVLAVESEEGRGSTFSFAVRFGVGDPEALEADRAEVEAAPPRPGLRVLLADDNALNRSLALDLLAEKGYEAVAVENGAQALEAVRSQRFDLVLMDVQMPVMDGITATRAIRDPGSGALDPQVPIVALTAHALKGDRERFLGAGMNGYIAKPIRIDDFYATVAAAVSSDSAALDDSSEGKGGHASQGDCTAGPPDRTDKGCHAFDRETALEMLGGNRALLGRMDAIFLRDTPRDLEDLAEALASRRLDEAGRLAHSIKGSAKTVGGRRAGALAEQVEFFCRQQDHASAAREYKTLESEVRSALEFLKRESALN</sequence>